<feature type="domain" description="DUF7345" evidence="4">
    <location>
        <begin position="64"/>
        <end position="187"/>
    </location>
</feature>
<evidence type="ECO:0008006" key="7">
    <source>
        <dbReference type="Google" id="ProtNLM"/>
    </source>
</evidence>
<feature type="domain" description="DUF7343" evidence="3">
    <location>
        <begin position="302"/>
        <end position="363"/>
    </location>
</feature>
<feature type="region of interest" description="Disordered" evidence="1">
    <location>
        <begin position="190"/>
        <end position="240"/>
    </location>
</feature>
<gene>
    <name evidence="5" type="ORF">C493_10088</name>
</gene>
<dbReference type="Proteomes" id="UP000011602">
    <property type="component" value="Unassembled WGS sequence"/>
</dbReference>
<dbReference type="STRING" id="1227499.C493_10088"/>
<sequence length="372" mass="40654">MDAKGRRALLLVLVGIGCLLAVVSVGVAGVAADGSASAAALQDDGEDDVDSLDDADSIEIDAFVHENGSATFVVDYRFENNSDEEWTTLRDDVEDNTDSYVDAEQARWNDVLEEGVNATEREEMEITDLSIETDESHAPREMGHVEVTFEWHSFAYPQLNQLEVDESLAGFSLPRDTSFQLFAPDGYVIDEVSPSPENQDGDSAHWVSEGDPFSSNPPTVLMSEERDEPAEPTESDEESAPSMAWLIVLAALGMLAAAAVAGWWVRKRRGGPSAPDPVSRQGPAPVDDEPNGGDGERPPPELLSNEERVLRLLEDHGGRIKQQEVVSELDWTEAKTSQVVSGLREDDDVEVFRIGRENVLALPDDEDETTEE</sequence>
<evidence type="ECO:0000313" key="5">
    <source>
        <dbReference type="EMBL" id="ELY56441.1"/>
    </source>
</evidence>
<proteinExistence type="predicted"/>
<name>L9X4Q5_9EURY</name>
<evidence type="ECO:0000259" key="3">
    <source>
        <dbReference type="Pfam" id="PF24034"/>
    </source>
</evidence>
<feature type="region of interest" description="Disordered" evidence="1">
    <location>
        <begin position="269"/>
        <end position="304"/>
    </location>
</feature>
<feature type="transmembrane region" description="Helical" evidence="2">
    <location>
        <begin position="243"/>
        <end position="265"/>
    </location>
</feature>
<keyword evidence="2" id="KW-0812">Transmembrane</keyword>
<dbReference type="RefSeq" id="WP_007259301.1">
    <property type="nucleotide sequence ID" value="NZ_AOHZ01000045.1"/>
</dbReference>
<dbReference type="EMBL" id="AOHZ01000045">
    <property type="protein sequence ID" value="ELY56441.1"/>
    <property type="molecule type" value="Genomic_DNA"/>
</dbReference>
<feature type="compositionally biased region" description="Basic and acidic residues" evidence="1">
    <location>
        <begin position="294"/>
        <end position="304"/>
    </location>
</feature>
<dbReference type="eggNOG" id="arCOG00381">
    <property type="taxonomic scope" value="Archaea"/>
</dbReference>
<dbReference type="PATRIC" id="fig|1227499.3.peg.2042"/>
<reference evidence="5 6" key="1">
    <citation type="journal article" date="2014" name="PLoS Genet.">
        <title>Phylogenetically driven sequencing of extremely halophilic archaea reveals strategies for static and dynamic osmo-response.</title>
        <authorList>
            <person name="Becker E.A."/>
            <person name="Seitzer P.M."/>
            <person name="Tritt A."/>
            <person name="Larsen D."/>
            <person name="Krusor M."/>
            <person name="Yao A.I."/>
            <person name="Wu D."/>
            <person name="Madern D."/>
            <person name="Eisen J.A."/>
            <person name="Darling A.E."/>
            <person name="Facciotti M.T."/>
        </authorList>
    </citation>
    <scope>NUCLEOTIDE SEQUENCE [LARGE SCALE GENOMIC DNA]</scope>
    <source>
        <strain evidence="5 6">JCM 12255</strain>
    </source>
</reference>
<organism evidence="5 6">
    <name type="scientific">Natronolimnohabitans innermongolicus JCM 12255</name>
    <dbReference type="NCBI Taxonomy" id="1227499"/>
    <lineage>
        <taxon>Archaea</taxon>
        <taxon>Methanobacteriati</taxon>
        <taxon>Methanobacteriota</taxon>
        <taxon>Stenosarchaea group</taxon>
        <taxon>Halobacteria</taxon>
        <taxon>Halobacteriales</taxon>
        <taxon>Natrialbaceae</taxon>
        <taxon>Natronolimnohabitans</taxon>
    </lineage>
</organism>
<dbReference type="AlphaFoldDB" id="L9X4Q5"/>
<evidence type="ECO:0000256" key="1">
    <source>
        <dbReference type="SAM" id="MobiDB-lite"/>
    </source>
</evidence>
<keyword evidence="2" id="KW-0472">Membrane</keyword>
<protein>
    <recommendedName>
        <fullName evidence="7">HTH iclR-type domain-containing protein</fullName>
    </recommendedName>
</protein>
<dbReference type="PROSITE" id="PS51257">
    <property type="entry name" value="PROKAR_LIPOPROTEIN"/>
    <property type="match status" value="1"/>
</dbReference>
<evidence type="ECO:0000313" key="6">
    <source>
        <dbReference type="Proteomes" id="UP000011602"/>
    </source>
</evidence>
<dbReference type="Pfam" id="PF24034">
    <property type="entry name" value="DUF7343"/>
    <property type="match status" value="1"/>
</dbReference>
<evidence type="ECO:0000259" key="4">
    <source>
        <dbReference type="Pfam" id="PF24036"/>
    </source>
</evidence>
<keyword evidence="2" id="KW-1133">Transmembrane helix</keyword>
<keyword evidence="6" id="KW-1185">Reference proteome</keyword>
<dbReference type="Pfam" id="PF24036">
    <property type="entry name" value="DUF7345"/>
    <property type="match status" value="1"/>
</dbReference>
<feature type="compositionally biased region" description="Acidic residues" evidence="1">
    <location>
        <begin position="225"/>
        <end position="239"/>
    </location>
</feature>
<accession>L9X4Q5</accession>
<dbReference type="InterPro" id="IPR055767">
    <property type="entry name" value="DUF7343"/>
</dbReference>
<evidence type="ECO:0000256" key="2">
    <source>
        <dbReference type="SAM" id="Phobius"/>
    </source>
</evidence>
<dbReference type="InterPro" id="IPR055769">
    <property type="entry name" value="DUF7345"/>
</dbReference>
<comment type="caution">
    <text evidence="5">The sequence shown here is derived from an EMBL/GenBank/DDBJ whole genome shotgun (WGS) entry which is preliminary data.</text>
</comment>
<dbReference type="OrthoDB" id="27885at2157"/>